<feature type="compositionally biased region" description="Basic residues" evidence="1">
    <location>
        <begin position="27"/>
        <end position="39"/>
    </location>
</feature>
<organism evidence="2">
    <name type="scientific">Tetraselmis sp. GSL018</name>
    <dbReference type="NCBI Taxonomy" id="582737"/>
    <lineage>
        <taxon>Eukaryota</taxon>
        <taxon>Viridiplantae</taxon>
        <taxon>Chlorophyta</taxon>
        <taxon>core chlorophytes</taxon>
        <taxon>Chlorodendrophyceae</taxon>
        <taxon>Chlorodendrales</taxon>
        <taxon>Chlorodendraceae</taxon>
        <taxon>Tetraselmis</taxon>
    </lineage>
</organism>
<evidence type="ECO:0000313" key="2">
    <source>
        <dbReference type="EMBL" id="JAC80065.1"/>
    </source>
</evidence>
<evidence type="ECO:0000256" key="1">
    <source>
        <dbReference type="SAM" id="MobiDB-lite"/>
    </source>
</evidence>
<proteinExistence type="predicted"/>
<feature type="non-terminal residue" evidence="2">
    <location>
        <position position="76"/>
    </location>
</feature>
<reference evidence="2" key="1">
    <citation type="submission" date="2014-05" db="EMBL/GenBank/DDBJ databases">
        <title>The transcriptome of the halophilic microalga Tetraselmis sp. GSL018 isolated from the Great Salt Lake, Utah.</title>
        <authorList>
            <person name="Jinkerson R.E."/>
            <person name="D'Adamo S."/>
            <person name="Posewitz M.C."/>
        </authorList>
    </citation>
    <scope>NUCLEOTIDE SEQUENCE</scope>
    <source>
        <strain evidence="2">GSL018</strain>
    </source>
</reference>
<dbReference type="EMBL" id="GBEZ01005218">
    <property type="protein sequence ID" value="JAC80065.1"/>
    <property type="molecule type" value="Transcribed_RNA"/>
</dbReference>
<dbReference type="AlphaFoldDB" id="A0A061SB14"/>
<feature type="region of interest" description="Disordered" evidence="1">
    <location>
        <begin position="1"/>
        <end position="50"/>
    </location>
</feature>
<accession>A0A061SB14</accession>
<name>A0A061SB14_9CHLO</name>
<protein>
    <submittedName>
        <fullName evidence="2">Uncharacterized protein</fullName>
    </submittedName>
</protein>
<gene>
    <name evidence="2" type="ORF">TSPGSL018_11133</name>
</gene>
<sequence length="76" mass="8023">MSIGASWERARILDRSLSRRGSPVARTGKRGAGRQGRARPPHEKEVEGGTVAARGRRVGAFELGREAEAAARNGGG</sequence>
<feature type="compositionally biased region" description="Basic and acidic residues" evidence="1">
    <location>
        <begin position="8"/>
        <end position="17"/>
    </location>
</feature>